<evidence type="ECO:0000313" key="1">
    <source>
        <dbReference type="EMBL" id="SNC61767.1"/>
    </source>
</evidence>
<accession>A0A212T6T4</accession>
<evidence type="ECO:0000313" key="2">
    <source>
        <dbReference type="Proteomes" id="UP000197215"/>
    </source>
</evidence>
<dbReference type="RefSeq" id="WP_088812435.1">
    <property type="nucleotide sequence ID" value="NZ_FYEX01000001.1"/>
</dbReference>
<dbReference type="OrthoDB" id="9129764at2"/>
<sequence>MTPFIQTFFERKANSALKQSLERACDLSHFKQVKTRLDSGEDLTKELPQLKKLSRKDALEAVKTLIKRCDTDLNDYWTLPKAAKAKLTVTHKSYKGELVPRFTAIYGFNTKLGQVEIKVTTQGRYVFVSPSAKDVKKANIELAFRDVEKQLSLAGYA</sequence>
<keyword evidence="2" id="KW-1185">Reference proteome</keyword>
<proteinExistence type="predicted"/>
<gene>
    <name evidence="1" type="ORF">SAMN06295916_0542</name>
</gene>
<dbReference type="Proteomes" id="UP000197215">
    <property type="component" value="Unassembled WGS sequence"/>
</dbReference>
<reference evidence="2" key="1">
    <citation type="submission" date="2017-06" db="EMBL/GenBank/DDBJ databases">
        <authorList>
            <person name="Varghese N."/>
            <person name="Submissions S."/>
        </authorList>
    </citation>
    <scope>NUCLEOTIDE SEQUENCE [LARGE SCALE GENOMIC DNA]</scope>
    <source>
        <strain evidence="2">MWH-VicM1</strain>
    </source>
</reference>
<dbReference type="AlphaFoldDB" id="A0A212T6T4"/>
<name>A0A212T6T4_9BURK</name>
<protein>
    <submittedName>
        <fullName evidence="1">Uncharacterized protein</fullName>
    </submittedName>
</protein>
<dbReference type="EMBL" id="FYEX01000001">
    <property type="protein sequence ID" value="SNC61767.1"/>
    <property type="molecule type" value="Genomic_DNA"/>
</dbReference>
<organism evidence="1 2">
    <name type="scientific">Polynucleobacter victoriensis</name>
    <dbReference type="NCBI Taxonomy" id="2049319"/>
    <lineage>
        <taxon>Bacteria</taxon>
        <taxon>Pseudomonadati</taxon>
        <taxon>Pseudomonadota</taxon>
        <taxon>Betaproteobacteria</taxon>
        <taxon>Burkholderiales</taxon>
        <taxon>Burkholderiaceae</taxon>
        <taxon>Polynucleobacter</taxon>
    </lineage>
</organism>